<dbReference type="PROSITE" id="PS00211">
    <property type="entry name" value="ABC_TRANSPORTER_1"/>
    <property type="match status" value="1"/>
</dbReference>
<dbReference type="EMBL" id="JAAZSQ010000004">
    <property type="protein sequence ID" value="NKX54231.1"/>
    <property type="molecule type" value="Genomic_DNA"/>
</dbReference>
<evidence type="ECO:0000256" key="8">
    <source>
        <dbReference type="SAM" id="MobiDB-lite"/>
    </source>
</evidence>
<gene>
    <name evidence="10" type="ORF">HGG74_06675</name>
</gene>
<dbReference type="Pfam" id="PF00005">
    <property type="entry name" value="ABC_tran"/>
    <property type="match status" value="2"/>
</dbReference>
<proteinExistence type="inferred from homology"/>
<feature type="domain" description="ABC transporter" evidence="9">
    <location>
        <begin position="18"/>
        <end position="268"/>
    </location>
</feature>
<evidence type="ECO:0000256" key="4">
    <source>
        <dbReference type="ARBA" id="ARBA00022475"/>
    </source>
</evidence>
<name>A0A7X6HDZ3_9MICC</name>
<evidence type="ECO:0000256" key="6">
    <source>
        <dbReference type="ARBA" id="ARBA00022840"/>
    </source>
</evidence>
<dbReference type="CDD" id="cd03257">
    <property type="entry name" value="ABC_NikE_OppD_transporters"/>
    <property type="match status" value="2"/>
</dbReference>
<dbReference type="SUPFAM" id="SSF52540">
    <property type="entry name" value="P-loop containing nucleoside triphosphate hydrolases"/>
    <property type="match status" value="2"/>
</dbReference>
<accession>A0A7X6HDZ3</accession>
<dbReference type="Gene3D" id="3.40.50.300">
    <property type="entry name" value="P-loop containing nucleotide triphosphate hydrolases"/>
    <property type="match status" value="2"/>
</dbReference>
<evidence type="ECO:0000259" key="9">
    <source>
        <dbReference type="PROSITE" id="PS50893"/>
    </source>
</evidence>
<feature type="region of interest" description="Disordered" evidence="8">
    <location>
        <begin position="537"/>
        <end position="568"/>
    </location>
</feature>
<comment type="subcellular location">
    <subcellularLocation>
        <location evidence="1">Cell membrane</location>
        <topology evidence="1">Peripheral membrane protein</topology>
    </subcellularLocation>
</comment>
<dbReference type="PANTHER" id="PTHR43297">
    <property type="entry name" value="OLIGOPEPTIDE TRANSPORT ATP-BINDING PROTEIN APPD"/>
    <property type="match status" value="1"/>
</dbReference>
<evidence type="ECO:0000256" key="3">
    <source>
        <dbReference type="ARBA" id="ARBA00022448"/>
    </source>
</evidence>
<dbReference type="SMART" id="SM00382">
    <property type="entry name" value="AAA"/>
    <property type="match status" value="2"/>
</dbReference>
<evidence type="ECO:0000256" key="7">
    <source>
        <dbReference type="ARBA" id="ARBA00023136"/>
    </source>
</evidence>
<keyword evidence="6 10" id="KW-0067">ATP-binding</keyword>
<dbReference type="PROSITE" id="PS50893">
    <property type="entry name" value="ABC_TRANSPORTER_2"/>
    <property type="match status" value="2"/>
</dbReference>
<evidence type="ECO:0000313" key="11">
    <source>
        <dbReference type="Proteomes" id="UP000544090"/>
    </source>
</evidence>
<reference evidence="10 11" key="1">
    <citation type="submission" date="2020-04" db="EMBL/GenBank/DDBJ databases">
        <title>Arthrobacter sp. nov.</title>
        <authorList>
            <person name="Liu S."/>
        </authorList>
    </citation>
    <scope>NUCLEOTIDE SEQUENCE [LARGE SCALE GENOMIC DNA]</scope>
    <source>
        <strain evidence="10 11">E918</strain>
    </source>
</reference>
<dbReference type="InterPro" id="IPR003439">
    <property type="entry name" value="ABC_transporter-like_ATP-bd"/>
</dbReference>
<dbReference type="GO" id="GO:0005524">
    <property type="term" value="F:ATP binding"/>
    <property type="evidence" value="ECO:0007669"/>
    <property type="project" value="UniProtKB-KW"/>
</dbReference>
<dbReference type="InterPro" id="IPR050388">
    <property type="entry name" value="ABC_Ni/Peptide_Import"/>
</dbReference>
<comment type="caution">
    <text evidence="10">The sequence shown here is derived from an EMBL/GenBank/DDBJ whole genome shotgun (WGS) entry which is preliminary data.</text>
</comment>
<dbReference type="InterPro" id="IPR003593">
    <property type="entry name" value="AAA+_ATPase"/>
</dbReference>
<evidence type="ECO:0000256" key="2">
    <source>
        <dbReference type="ARBA" id="ARBA00005417"/>
    </source>
</evidence>
<evidence type="ECO:0000313" key="10">
    <source>
        <dbReference type="EMBL" id="NKX54231.1"/>
    </source>
</evidence>
<dbReference type="GO" id="GO:0016887">
    <property type="term" value="F:ATP hydrolysis activity"/>
    <property type="evidence" value="ECO:0007669"/>
    <property type="project" value="InterPro"/>
</dbReference>
<dbReference type="RefSeq" id="WP_168485572.1">
    <property type="nucleotide sequence ID" value="NZ_JAAZSQ010000004.1"/>
</dbReference>
<evidence type="ECO:0000256" key="5">
    <source>
        <dbReference type="ARBA" id="ARBA00022741"/>
    </source>
</evidence>
<organism evidence="10 11">
    <name type="scientific">Arthrobacter mobilis</name>
    <dbReference type="NCBI Taxonomy" id="2724944"/>
    <lineage>
        <taxon>Bacteria</taxon>
        <taxon>Bacillati</taxon>
        <taxon>Actinomycetota</taxon>
        <taxon>Actinomycetes</taxon>
        <taxon>Micrococcales</taxon>
        <taxon>Micrococcaceae</taxon>
        <taxon>Arthrobacter</taxon>
    </lineage>
</organism>
<dbReference type="InterPro" id="IPR027417">
    <property type="entry name" value="P-loop_NTPase"/>
</dbReference>
<dbReference type="PANTHER" id="PTHR43297:SF2">
    <property type="entry name" value="DIPEPTIDE TRANSPORT ATP-BINDING PROTEIN DPPD"/>
    <property type="match status" value="1"/>
</dbReference>
<feature type="domain" description="ABC transporter" evidence="9">
    <location>
        <begin position="289"/>
        <end position="529"/>
    </location>
</feature>
<keyword evidence="5" id="KW-0547">Nucleotide-binding</keyword>
<dbReference type="AlphaFoldDB" id="A0A7X6HDZ3"/>
<protein>
    <submittedName>
        <fullName evidence="10">ABC transporter ATP-binding protein</fullName>
    </submittedName>
</protein>
<keyword evidence="4" id="KW-1003">Cell membrane</keyword>
<dbReference type="Proteomes" id="UP000544090">
    <property type="component" value="Unassembled WGS sequence"/>
</dbReference>
<keyword evidence="7" id="KW-0472">Membrane</keyword>
<dbReference type="GO" id="GO:0005886">
    <property type="term" value="C:plasma membrane"/>
    <property type="evidence" value="ECO:0007669"/>
    <property type="project" value="UniProtKB-SubCell"/>
</dbReference>
<evidence type="ECO:0000256" key="1">
    <source>
        <dbReference type="ARBA" id="ARBA00004202"/>
    </source>
</evidence>
<keyword evidence="11" id="KW-1185">Reference proteome</keyword>
<comment type="similarity">
    <text evidence="2">Belongs to the ABC transporter superfamily.</text>
</comment>
<sequence>MPEDLVIEHLHVRRRTALHFRGAQAASPAGSVSPSILSDVSLSVAPGEFVALVGGSGSGKTMTAMSILQLLPPQAAVDSGTIRLGGLDLTRATEAELNKVRGGRIGMLYQQPKRMFNPRKTIGAHLQESLKLHRGLRGRAAAVHVLDLLAEVGFENPAWCAQARAHQLSGGMAQRAMTALALAGQPDMLLADEPTSALDKVLERQILQLLDRERHERGLGILYITHNIATVSAFADRVVVMEAGQVRESGPAAAVLNAPQATYTKQLLEAAALSRGKDLPPIQQARNVLALDGVTKQFGPHKRRSRPVLKEVSFTLRQGEILGILGQSGSGKSTLARAIVGLEVPDGGTITRTLAAEPGKHAAAGTKVQLVFQEPHDSFDPRMKLLTSLEAPLRQRPDLTAEERRQRILEVMNDVELDSGMLDRYPGQCSGGQLQRATIARALLLEPEVLICDEATSALDALTQRKVLDLLLRLHRDRRLSLIMISHDLDVIRYMSHRVAVLFQGALVEVAETRDFFFCQQHEHSRKLVSAVLPFRGQAPQDGPRRPAAGLPGREAPREQQVTDQLVQ</sequence>
<dbReference type="InterPro" id="IPR017871">
    <property type="entry name" value="ABC_transporter-like_CS"/>
</dbReference>
<keyword evidence="3" id="KW-0813">Transport</keyword>